<keyword evidence="6" id="KW-0479">Metal-binding</keyword>
<evidence type="ECO:0000256" key="13">
    <source>
        <dbReference type="ARBA" id="ARBA00023170"/>
    </source>
</evidence>
<feature type="domain" description="G-protein coupled receptors family 1 profile" evidence="17">
    <location>
        <begin position="199"/>
        <end position="445"/>
    </location>
</feature>
<dbReference type="InterPro" id="IPR051893">
    <property type="entry name" value="HCARs"/>
</dbReference>
<evidence type="ECO:0000256" key="12">
    <source>
        <dbReference type="ARBA" id="ARBA00023136"/>
    </source>
</evidence>
<sequence length="506" mass="56643">MFVAGPNVRKDYHIEEGEEVFYQLKGDMVLQVLKQGKHQDVVIRQGEGAGAVFLLPAGVPHSPQRFANTAGLVIERKWLKTELDGLRYYMGDTTDVLFEKWFYCEDLDAQLAPIIQEFFSSEQYRTGKPITDQLLKEPPYPLSTRSVMEPMSLETWLDNHCKKLRTGTPLSLFGDTYETQVSAFLVPTLGVEFILGLVGNSLALFIFCVHTRPWTSNTVFLVSLVVVDFLLIVNLPLRMNYYFLHEIWRFGATTCKVSLSLLSTNRTASVVFLTAIALNGYLKVVRPHHWLSQASVWAAAGVAGGLWVCILLLNLHLLLTTYTNQSCLSYQLGTRPLPWLHWHQALYMLEFFLPLALILFAIVSIGLTIRRRGLGEQAGPRRAMRVLAVVVAVYTICFLPSILFGLASVVAFRLKACHAVNICSQLFHGSLAFTYLNSVLDPVLYCFSSPNFLRQCQALLGFPQGRQGPASDESFHQVSTRQQEASGKAEGEGKPQAEVSLEISLE</sequence>
<comment type="function">
    <text evidence="2">Catalyzes the oxidative ring opening of 3-hydroxyanthranilate to 2-amino-3-carboxymuconate semialdehyde, which spontaneously cyclizes to quinolinate.</text>
</comment>
<evidence type="ECO:0000256" key="4">
    <source>
        <dbReference type="ARBA" id="ARBA00022642"/>
    </source>
</evidence>
<dbReference type="InterPro" id="IPR011051">
    <property type="entry name" value="RmlC_Cupin_sf"/>
</dbReference>
<keyword evidence="12 16" id="KW-0472">Membrane</keyword>
<dbReference type="AlphaFoldDB" id="A0A7J8FJ61"/>
<name>A0A7J8FJ61_ROUAE</name>
<dbReference type="PROSITE" id="PS50262">
    <property type="entry name" value="G_PROTEIN_RECEP_F1_2"/>
    <property type="match status" value="1"/>
</dbReference>
<dbReference type="GO" id="GO:0005506">
    <property type="term" value="F:iron ion binding"/>
    <property type="evidence" value="ECO:0007669"/>
    <property type="project" value="InterPro"/>
</dbReference>
<dbReference type="InterPro" id="IPR017452">
    <property type="entry name" value="GPCR_Rhodpsn_7TM"/>
</dbReference>
<evidence type="ECO:0000256" key="5">
    <source>
        <dbReference type="ARBA" id="ARBA00022692"/>
    </source>
</evidence>
<dbReference type="Gene3D" id="1.20.1070.10">
    <property type="entry name" value="Rhodopsin 7-helix transmembrane proteins"/>
    <property type="match status" value="1"/>
</dbReference>
<dbReference type="PANTHER" id="PTHR46048:SF1">
    <property type="entry name" value="OXOEICOSANOID RECEPTOR 1"/>
    <property type="match status" value="1"/>
</dbReference>
<proteinExistence type="predicted"/>
<evidence type="ECO:0000256" key="2">
    <source>
        <dbReference type="ARBA" id="ARBA00002752"/>
    </source>
</evidence>
<evidence type="ECO:0000256" key="11">
    <source>
        <dbReference type="ARBA" id="ARBA00023040"/>
    </source>
</evidence>
<comment type="cofactor">
    <cofactor evidence="1">
        <name>Fe(2+)</name>
        <dbReference type="ChEBI" id="CHEBI:29033"/>
    </cofactor>
</comment>
<keyword evidence="8 16" id="KW-1133">Transmembrane helix</keyword>
<dbReference type="CDD" id="cd06123">
    <property type="entry name" value="cupin_HAO"/>
    <property type="match status" value="1"/>
</dbReference>
<dbReference type="InterPro" id="IPR010329">
    <property type="entry name" value="3hydroanth_dOase"/>
</dbReference>
<dbReference type="Proteomes" id="UP000593571">
    <property type="component" value="Unassembled WGS sequence"/>
</dbReference>
<evidence type="ECO:0000256" key="9">
    <source>
        <dbReference type="ARBA" id="ARBA00023002"/>
    </source>
</evidence>
<keyword evidence="7" id="KW-0223">Dioxygenase</keyword>
<feature type="compositionally biased region" description="Polar residues" evidence="15">
    <location>
        <begin position="476"/>
        <end position="485"/>
    </location>
</feature>
<evidence type="ECO:0000256" key="1">
    <source>
        <dbReference type="ARBA" id="ARBA00001954"/>
    </source>
</evidence>
<keyword evidence="13" id="KW-0675">Receptor</keyword>
<dbReference type="CDD" id="cd15200">
    <property type="entry name" value="7tmA_OXER1"/>
    <property type="match status" value="1"/>
</dbReference>
<evidence type="ECO:0000256" key="3">
    <source>
        <dbReference type="ARBA" id="ARBA00004141"/>
    </source>
</evidence>
<feature type="transmembrane region" description="Helical" evidence="16">
    <location>
        <begin position="184"/>
        <end position="207"/>
    </location>
</feature>
<dbReference type="PANTHER" id="PTHR46048">
    <property type="entry name" value="HYDROXYCARBOXYLIC ACID RECEPTOR 2"/>
    <property type="match status" value="1"/>
</dbReference>
<dbReference type="Pfam" id="PF06052">
    <property type="entry name" value="3-HAO"/>
    <property type="match status" value="1"/>
</dbReference>
<evidence type="ECO:0000256" key="14">
    <source>
        <dbReference type="ARBA" id="ARBA00023224"/>
    </source>
</evidence>
<feature type="transmembrane region" description="Helical" evidence="16">
    <location>
        <begin position="345"/>
        <end position="365"/>
    </location>
</feature>
<dbReference type="InterPro" id="IPR000276">
    <property type="entry name" value="GPCR_Rhodpsn"/>
</dbReference>
<protein>
    <recommendedName>
        <fullName evidence="17">G-protein coupled receptors family 1 profile domain-containing protein</fullName>
    </recommendedName>
</protein>
<keyword evidence="19" id="KW-1185">Reference proteome</keyword>
<reference evidence="18 19" key="1">
    <citation type="journal article" date="2020" name="Nature">
        <title>Six reference-quality genomes reveal evolution of bat adaptations.</title>
        <authorList>
            <person name="Jebb D."/>
            <person name="Huang Z."/>
            <person name="Pippel M."/>
            <person name="Hughes G.M."/>
            <person name="Lavrichenko K."/>
            <person name="Devanna P."/>
            <person name="Winkler S."/>
            <person name="Jermiin L.S."/>
            <person name="Skirmuntt E.C."/>
            <person name="Katzourakis A."/>
            <person name="Burkitt-Gray L."/>
            <person name="Ray D.A."/>
            <person name="Sullivan K.A.M."/>
            <person name="Roscito J.G."/>
            <person name="Kirilenko B.M."/>
            <person name="Davalos L.M."/>
            <person name="Corthals A.P."/>
            <person name="Power M.L."/>
            <person name="Jones G."/>
            <person name="Ransome R.D."/>
            <person name="Dechmann D.K.N."/>
            <person name="Locatelli A.G."/>
            <person name="Puechmaille S.J."/>
            <person name="Fedrigo O."/>
            <person name="Jarvis E.D."/>
            <person name="Hiller M."/>
            <person name="Vernes S.C."/>
            <person name="Myers E.W."/>
            <person name="Teeling E.C."/>
        </authorList>
    </citation>
    <scope>NUCLEOTIDE SEQUENCE [LARGE SCALE GENOMIC DNA]</scope>
    <source>
        <strain evidence="18">MRouAeg1</strain>
        <tissue evidence="18">Muscle</tissue>
    </source>
</reference>
<dbReference type="Gene3D" id="2.60.120.10">
    <property type="entry name" value="Jelly Rolls"/>
    <property type="match status" value="1"/>
</dbReference>
<evidence type="ECO:0000256" key="16">
    <source>
        <dbReference type="SAM" id="Phobius"/>
    </source>
</evidence>
<keyword evidence="14" id="KW-0807">Transducer</keyword>
<dbReference type="GO" id="GO:0005886">
    <property type="term" value="C:plasma membrane"/>
    <property type="evidence" value="ECO:0007669"/>
    <property type="project" value="TreeGrafter"/>
</dbReference>
<evidence type="ECO:0000259" key="17">
    <source>
        <dbReference type="PROSITE" id="PS50262"/>
    </source>
</evidence>
<organism evidence="18 19">
    <name type="scientific">Rousettus aegyptiacus</name>
    <name type="common">Egyptian fruit bat</name>
    <name type="synonym">Pteropus aegyptiacus</name>
    <dbReference type="NCBI Taxonomy" id="9407"/>
    <lineage>
        <taxon>Eukaryota</taxon>
        <taxon>Metazoa</taxon>
        <taxon>Chordata</taxon>
        <taxon>Craniata</taxon>
        <taxon>Vertebrata</taxon>
        <taxon>Euteleostomi</taxon>
        <taxon>Mammalia</taxon>
        <taxon>Eutheria</taxon>
        <taxon>Laurasiatheria</taxon>
        <taxon>Chiroptera</taxon>
        <taxon>Yinpterochiroptera</taxon>
        <taxon>Pteropodoidea</taxon>
        <taxon>Pteropodidae</taxon>
        <taxon>Rousettinae</taxon>
        <taxon>Rousettus</taxon>
    </lineage>
</organism>
<accession>A0A7J8FJ61</accession>
<gene>
    <name evidence="18" type="ORF">HJG63_011930</name>
</gene>
<evidence type="ECO:0000256" key="15">
    <source>
        <dbReference type="SAM" id="MobiDB-lite"/>
    </source>
</evidence>
<dbReference type="GO" id="GO:0019363">
    <property type="term" value="P:pyridine nucleotide biosynthetic process"/>
    <property type="evidence" value="ECO:0007669"/>
    <property type="project" value="UniProtKB-KW"/>
</dbReference>
<evidence type="ECO:0000313" key="19">
    <source>
        <dbReference type="Proteomes" id="UP000593571"/>
    </source>
</evidence>
<keyword evidence="10" id="KW-0408">Iron</keyword>
<keyword evidence="9" id="KW-0560">Oxidoreductase</keyword>
<feature type="transmembrane region" description="Helical" evidence="16">
    <location>
        <begin position="219"/>
        <end position="237"/>
    </location>
</feature>
<feature type="region of interest" description="Disordered" evidence="15">
    <location>
        <begin position="467"/>
        <end position="506"/>
    </location>
</feature>
<dbReference type="SUPFAM" id="SSF51182">
    <property type="entry name" value="RmlC-like cupins"/>
    <property type="match status" value="1"/>
</dbReference>
<dbReference type="PRINTS" id="PR00237">
    <property type="entry name" value="GPCRRHODOPSN"/>
</dbReference>
<keyword evidence="11" id="KW-0297">G-protein coupled receptor</keyword>
<comment type="caution">
    <text evidence="18">The sequence shown here is derived from an EMBL/GenBank/DDBJ whole genome shotgun (WGS) entry which is preliminary data.</text>
</comment>
<feature type="transmembrane region" description="Helical" evidence="16">
    <location>
        <begin position="294"/>
        <end position="319"/>
    </location>
</feature>
<keyword evidence="4" id="KW-0662">Pyridine nucleotide biosynthesis</keyword>
<evidence type="ECO:0000256" key="7">
    <source>
        <dbReference type="ARBA" id="ARBA00022964"/>
    </source>
</evidence>
<dbReference type="EMBL" id="JACASE010000007">
    <property type="protein sequence ID" value="KAF6447469.1"/>
    <property type="molecule type" value="Genomic_DNA"/>
</dbReference>
<evidence type="ECO:0000256" key="8">
    <source>
        <dbReference type="ARBA" id="ARBA00022989"/>
    </source>
</evidence>
<feature type="transmembrane region" description="Helical" evidence="16">
    <location>
        <begin position="257"/>
        <end position="282"/>
    </location>
</feature>
<dbReference type="GO" id="GO:0004930">
    <property type="term" value="F:G protein-coupled receptor activity"/>
    <property type="evidence" value="ECO:0007669"/>
    <property type="project" value="UniProtKB-KW"/>
</dbReference>
<comment type="subcellular location">
    <subcellularLocation>
        <location evidence="3">Membrane</location>
        <topology evidence="3">Multi-pass membrane protein</topology>
    </subcellularLocation>
</comment>
<dbReference type="Pfam" id="PF00001">
    <property type="entry name" value="7tm_1"/>
    <property type="match status" value="1"/>
</dbReference>
<evidence type="ECO:0000256" key="10">
    <source>
        <dbReference type="ARBA" id="ARBA00023004"/>
    </source>
</evidence>
<dbReference type="GO" id="GO:0000334">
    <property type="term" value="F:3-hydroxyanthranilate 3,4-dioxygenase activity"/>
    <property type="evidence" value="ECO:0007669"/>
    <property type="project" value="InterPro"/>
</dbReference>
<evidence type="ECO:0000256" key="6">
    <source>
        <dbReference type="ARBA" id="ARBA00022723"/>
    </source>
</evidence>
<dbReference type="SUPFAM" id="SSF81321">
    <property type="entry name" value="Family A G protein-coupled receptor-like"/>
    <property type="match status" value="1"/>
</dbReference>
<dbReference type="InterPro" id="IPR014710">
    <property type="entry name" value="RmlC-like_jellyroll"/>
</dbReference>
<keyword evidence="5 16" id="KW-0812">Transmembrane</keyword>
<evidence type="ECO:0000313" key="18">
    <source>
        <dbReference type="EMBL" id="KAF6447469.1"/>
    </source>
</evidence>
<feature type="transmembrane region" description="Helical" evidence="16">
    <location>
        <begin position="386"/>
        <end position="412"/>
    </location>
</feature>